<dbReference type="RefSeq" id="WP_141922415.1">
    <property type="nucleotide sequence ID" value="NZ_VFQC01000001.1"/>
</dbReference>
<keyword evidence="2" id="KW-0813">Transport</keyword>
<keyword evidence="4 6" id="KW-1133">Transmembrane helix</keyword>
<comment type="caution">
    <text evidence="8">The sequence shown here is derived from an EMBL/GenBank/DDBJ whole genome shotgun (WGS) entry which is preliminary data.</text>
</comment>
<feature type="transmembrane region" description="Helical" evidence="6">
    <location>
        <begin position="57"/>
        <end position="74"/>
    </location>
</feature>
<feature type="transmembrane region" description="Helical" evidence="6">
    <location>
        <begin position="376"/>
        <end position="403"/>
    </location>
</feature>
<feature type="transmembrane region" description="Helical" evidence="6">
    <location>
        <begin position="259"/>
        <end position="277"/>
    </location>
</feature>
<keyword evidence="9" id="KW-1185">Reference proteome</keyword>
<dbReference type="InterPro" id="IPR014738">
    <property type="entry name" value="Citrate_transporter"/>
</dbReference>
<feature type="domain" description="Citrate transporter-like" evidence="7">
    <location>
        <begin position="16"/>
        <end position="382"/>
    </location>
</feature>
<dbReference type="EMBL" id="VFQC01000001">
    <property type="protein sequence ID" value="TQN31168.1"/>
    <property type="molecule type" value="Genomic_DNA"/>
</dbReference>
<dbReference type="NCBIfam" id="TIGR00784">
    <property type="entry name" value="citMHS"/>
    <property type="match status" value="1"/>
</dbReference>
<evidence type="ECO:0000313" key="8">
    <source>
        <dbReference type="EMBL" id="TQN31168.1"/>
    </source>
</evidence>
<evidence type="ECO:0000256" key="6">
    <source>
        <dbReference type="SAM" id="Phobius"/>
    </source>
</evidence>
<dbReference type="GO" id="GO:0015137">
    <property type="term" value="F:citrate transmembrane transporter activity"/>
    <property type="evidence" value="ECO:0007669"/>
    <property type="project" value="InterPro"/>
</dbReference>
<evidence type="ECO:0000259" key="7">
    <source>
        <dbReference type="Pfam" id="PF03600"/>
    </source>
</evidence>
<keyword evidence="5 6" id="KW-0472">Membrane</keyword>
<name>A0A543NH41_9ACTN</name>
<feature type="transmembrane region" description="Helical" evidence="6">
    <location>
        <begin position="415"/>
        <end position="435"/>
    </location>
</feature>
<dbReference type="Pfam" id="PF03600">
    <property type="entry name" value="CitMHS"/>
    <property type="match status" value="1"/>
</dbReference>
<gene>
    <name evidence="8" type="ORF">FHX37_1061</name>
</gene>
<feature type="transmembrane region" description="Helical" evidence="6">
    <location>
        <begin position="328"/>
        <end position="347"/>
    </location>
</feature>
<dbReference type="InterPro" id="IPR004680">
    <property type="entry name" value="Cit_transptr-like_dom"/>
</dbReference>
<dbReference type="Proteomes" id="UP000317422">
    <property type="component" value="Unassembled WGS sequence"/>
</dbReference>
<accession>A0A543NH41</accession>
<evidence type="ECO:0000256" key="2">
    <source>
        <dbReference type="ARBA" id="ARBA00022448"/>
    </source>
</evidence>
<dbReference type="GO" id="GO:0005886">
    <property type="term" value="C:plasma membrane"/>
    <property type="evidence" value="ECO:0007669"/>
    <property type="project" value="TreeGrafter"/>
</dbReference>
<protein>
    <submittedName>
        <fullName evidence="8">CitMHS family citrate-Mg2+:H+ or citrate-Ca2+:H+ symporter</fullName>
    </submittedName>
</protein>
<dbReference type="PANTHER" id="PTHR30354:SF26">
    <property type="entry name" value="TRANSPORTER, PUTATIVE-RELATED"/>
    <property type="match status" value="1"/>
</dbReference>
<feature type="transmembrane region" description="Helical" evidence="6">
    <location>
        <begin position="30"/>
        <end position="50"/>
    </location>
</feature>
<comment type="subcellular location">
    <subcellularLocation>
        <location evidence="1">Membrane</location>
        <topology evidence="1">Multi-pass membrane protein</topology>
    </subcellularLocation>
</comment>
<dbReference type="OrthoDB" id="5329450at2"/>
<proteinExistence type="predicted"/>
<evidence type="ECO:0000256" key="1">
    <source>
        <dbReference type="ARBA" id="ARBA00004141"/>
    </source>
</evidence>
<feature type="transmembrane region" description="Helical" evidence="6">
    <location>
        <begin position="139"/>
        <end position="158"/>
    </location>
</feature>
<dbReference type="PANTHER" id="PTHR30354">
    <property type="entry name" value="GNT FAMILY GLUCONATE TRANSPORTER"/>
    <property type="match status" value="1"/>
</dbReference>
<organism evidence="8 9">
    <name type="scientific">Haloactinospora alba</name>
    <dbReference type="NCBI Taxonomy" id="405555"/>
    <lineage>
        <taxon>Bacteria</taxon>
        <taxon>Bacillati</taxon>
        <taxon>Actinomycetota</taxon>
        <taxon>Actinomycetes</taxon>
        <taxon>Streptosporangiales</taxon>
        <taxon>Nocardiopsidaceae</taxon>
        <taxon>Haloactinospora</taxon>
    </lineage>
</organism>
<evidence type="ECO:0000256" key="3">
    <source>
        <dbReference type="ARBA" id="ARBA00022692"/>
    </source>
</evidence>
<evidence type="ECO:0000313" key="9">
    <source>
        <dbReference type="Proteomes" id="UP000317422"/>
    </source>
</evidence>
<feature type="transmembrane region" description="Helical" evidence="6">
    <location>
        <begin position="289"/>
        <end position="308"/>
    </location>
</feature>
<dbReference type="AlphaFoldDB" id="A0A543NH41"/>
<feature type="transmembrane region" description="Helical" evidence="6">
    <location>
        <begin position="94"/>
        <end position="127"/>
    </location>
</feature>
<reference evidence="8 9" key="1">
    <citation type="submission" date="2019-06" db="EMBL/GenBank/DDBJ databases">
        <title>Sequencing the genomes of 1000 actinobacteria strains.</title>
        <authorList>
            <person name="Klenk H.-P."/>
        </authorList>
    </citation>
    <scope>NUCLEOTIDE SEQUENCE [LARGE SCALE GENOMIC DNA]</scope>
    <source>
        <strain evidence="8 9">DSM 45015</strain>
    </source>
</reference>
<evidence type="ECO:0000256" key="4">
    <source>
        <dbReference type="ARBA" id="ARBA00022989"/>
    </source>
</evidence>
<keyword evidence="3 6" id="KW-0812">Transmembrane</keyword>
<dbReference type="InterPro" id="IPR003474">
    <property type="entry name" value="Glcn_transporter"/>
</dbReference>
<sequence>MLSVTAFIILVSIAGLLIMGRITPVVGMTVIPLLGALIAGFSISDITGFYEAGIDSVIDVALMLVFAILFFGVMNDIGLFTPLINLMVRVTRGSVVAVAVGTFLVAAVCHLDGSGASTFLICIPALLPLYRRLGMSPYLLMLLLSVSTGILNMLPWGGPVGRAAAVIEMSPTAMWHQLIPVQGIALVMGAAMAALLGLREKKRIAQRAAVPAGASETDEAADEESQEAAPAPGLSRLLFNFALVVAVLTVLLLGFLPEAYVFMIALSIALVANYPKVADQTARIRAHGGAALGTGAIIFAAGSFLGIMQESQMLDALATDVIGFLPDAVLPYLHLIMGVVGAPLELLLSTDAHYFALLPVVDGVVSQFGVDSSSIAFALIIGNIIGTYISPFNASVWLAVGLAGVDFGKHIRYSFLWIWGFSIALLAASMAIGVVGF</sequence>
<feature type="transmembrane region" description="Helical" evidence="6">
    <location>
        <begin position="178"/>
        <end position="198"/>
    </location>
</feature>
<evidence type="ECO:0000256" key="5">
    <source>
        <dbReference type="ARBA" id="ARBA00023136"/>
    </source>
</evidence>
<dbReference type="GO" id="GO:0015128">
    <property type="term" value="F:gluconate transmembrane transporter activity"/>
    <property type="evidence" value="ECO:0007669"/>
    <property type="project" value="InterPro"/>
</dbReference>